<dbReference type="CDD" id="cd10944">
    <property type="entry name" value="CE4_SmPgdA_like"/>
    <property type="match status" value="1"/>
</dbReference>
<evidence type="ECO:0000313" key="4">
    <source>
        <dbReference type="Proteomes" id="UP000826616"/>
    </source>
</evidence>
<dbReference type="InterPro" id="IPR050248">
    <property type="entry name" value="Polysacc_deacetylase_ArnD"/>
</dbReference>
<evidence type="ECO:0000313" key="3">
    <source>
        <dbReference type="EMBL" id="QYY42701.1"/>
    </source>
</evidence>
<evidence type="ECO:0000256" key="1">
    <source>
        <dbReference type="SAM" id="Coils"/>
    </source>
</evidence>
<dbReference type="PROSITE" id="PS51677">
    <property type="entry name" value="NODB"/>
    <property type="match status" value="1"/>
</dbReference>
<dbReference type="Proteomes" id="UP000826616">
    <property type="component" value="Chromosome"/>
</dbReference>
<feature type="coiled-coil region" evidence="1">
    <location>
        <begin position="21"/>
        <end position="62"/>
    </location>
</feature>
<protein>
    <submittedName>
        <fullName evidence="3">Polysaccharide deacetylase</fullName>
    </submittedName>
</protein>
<proteinExistence type="predicted"/>
<dbReference type="InterPro" id="IPR002509">
    <property type="entry name" value="NODB_dom"/>
</dbReference>
<dbReference type="InterPro" id="IPR011330">
    <property type="entry name" value="Glyco_hydro/deAcase_b/a-brl"/>
</dbReference>
<dbReference type="Pfam" id="PF01522">
    <property type="entry name" value="Polysacc_deac_1"/>
    <property type="match status" value="1"/>
</dbReference>
<name>A0ABX8YB87_ANETH</name>
<dbReference type="RefSeq" id="WP_220559214.1">
    <property type="nucleotide sequence ID" value="NZ_CP080764.1"/>
</dbReference>
<sequence length="274" mass="31882">MLFILYASVQAKAHYDTLRMLEQIQLENQKLQRVNENLRNELKKKQQELEKAKQAQNNNTKVAYLTFDDGPSTNTEEILAILDRYKIKATFFVIGNNSEFGKQMYRRIVSKGHALGLHSYSHEYRNIYTSATAFHSDMEKLRQLIYKATGQKPKIMRFPGGSNNHISRKYGGHSLMQTLIQQSVQKGYKYFDWNVDSQDAKRKVQPRDVIIQSVMKESRNKKKIIVLMHDSQIKVTTVQALPAIITELKKQGFSFDILSDTSFTYHFTLEPPYF</sequence>
<organism evidence="3 4">
    <name type="scientific">Aneurinibacillus thermoaerophilus</name>
    <dbReference type="NCBI Taxonomy" id="143495"/>
    <lineage>
        <taxon>Bacteria</taxon>
        <taxon>Bacillati</taxon>
        <taxon>Bacillota</taxon>
        <taxon>Bacilli</taxon>
        <taxon>Bacillales</taxon>
        <taxon>Paenibacillaceae</taxon>
        <taxon>Aneurinibacillus group</taxon>
        <taxon>Aneurinibacillus</taxon>
    </lineage>
</organism>
<reference evidence="3 4" key="1">
    <citation type="submission" date="2021-08" db="EMBL/GenBank/DDBJ databases">
        <title>Complete genome sequence of the strain Aneurinibacillus thermoaerophilus CCM 8960.</title>
        <authorList>
            <person name="Musilova J."/>
            <person name="Kourilova X."/>
            <person name="Pernicova I."/>
            <person name="Bezdicek M."/>
            <person name="Lengerova M."/>
            <person name="Obruca S."/>
            <person name="Sedlar K."/>
        </authorList>
    </citation>
    <scope>NUCLEOTIDE SEQUENCE [LARGE SCALE GENOMIC DNA]</scope>
    <source>
        <strain evidence="3 4">CCM 8960</strain>
    </source>
</reference>
<dbReference type="PANTHER" id="PTHR10587">
    <property type="entry name" value="GLYCOSYL TRANSFERASE-RELATED"/>
    <property type="match status" value="1"/>
</dbReference>
<dbReference type="GeneID" id="97143285"/>
<keyword evidence="4" id="KW-1185">Reference proteome</keyword>
<dbReference type="EMBL" id="CP080764">
    <property type="protein sequence ID" value="QYY42701.1"/>
    <property type="molecule type" value="Genomic_DNA"/>
</dbReference>
<dbReference type="Gene3D" id="3.20.20.370">
    <property type="entry name" value="Glycoside hydrolase/deacetylase"/>
    <property type="match status" value="1"/>
</dbReference>
<feature type="domain" description="NodB homology" evidence="2">
    <location>
        <begin position="61"/>
        <end position="256"/>
    </location>
</feature>
<evidence type="ECO:0000259" key="2">
    <source>
        <dbReference type="PROSITE" id="PS51677"/>
    </source>
</evidence>
<gene>
    <name evidence="3" type="ORF">K3F53_18045</name>
</gene>
<dbReference type="SUPFAM" id="SSF88713">
    <property type="entry name" value="Glycoside hydrolase/deacetylase"/>
    <property type="match status" value="1"/>
</dbReference>
<keyword evidence="1" id="KW-0175">Coiled coil</keyword>
<dbReference type="PANTHER" id="PTHR10587:SF125">
    <property type="entry name" value="POLYSACCHARIDE DEACETYLASE YHEN-RELATED"/>
    <property type="match status" value="1"/>
</dbReference>
<accession>A0ABX8YB87</accession>